<feature type="transmembrane region" description="Helical" evidence="7">
    <location>
        <begin position="47"/>
        <end position="67"/>
    </location>
</feature>
<dbReference type="PANTHER" id="PTHR43652">
    <property type="entry name" value="BASIC AMINO ACID ANTIPORTER YFCC-RELATED"/>
    <property type="match status" value="1"/>
</dbReference>
<reference evidence="9 10" key="1">
    <citation type="submission" date="2015-11" db="EMBL/GenBank/DDBJ databases">
        <title>Draft Genome Sequence of the Strain BR 10423 (Rhizobium sp.) isolated from nodules of Mimosa pudica.</title>
        <authorList>
            <person name="Barauna A.C."/>
            <person name="Zilli J.E."/>
            <person name="Simoes-Araujo J.L."/>
            <person name="Reis V.M."/>
            <person name="James E.K."/>
            <person name="Reis F.B.Jr."/>
            <person name="Rouws L.F."/>
            <person name="Passos S.R."/>
            <person name="Gois S.R."/>
        </authorList>
    </citation>
    <scope>NUCLEOTIDE SEQUENCE [LARGE SCALE GENOMIC DNA]</scope>
    <source>
        <strain evidence="9 10">BR10423</strain>
    </source>
</reference>
<feature type="transmembrane region" description="Helical" evidence="7">
    <location>
        <begin position="465"/>
        <end position="490"/>
    </location>
</feature>
<evidence type="ECO:0000259" key="8">
    <source>
        <dbReference type="PROSITE" id="PS51202"/>
    </source>
</evidence>
<dbReference type="PANTHER" id="PTHR43652:SF2">
    <property type="entry name" value="BASIC AMINO ACID ANTIPORTER YFCC-RELATED"/>
    <property type="match status" value="1"/>
</dbReference>
<dbReference type="Proteomes" id="UP000068164">
    <property type="component" value="Unassembled WGS sequence"/>
</dbReference>
<dbReference type="InterPro" id="IPR004680">
    <property type="entry name" value="Cit_transptr-like_dom"/>
</dbReference>
<feature type="transmembrane region" description="Helical" evidence="7">
    <location>
        <begin position="135"/>
        <end position="157"/>
    </location>
</feature>
<feature type="transmembrane region" description="Helical" evidence="7">
    <location>
        <begin position="88"/>
        <end position="107"/>
    </location>
</feature>
<keyword evidence="3 7" id="KW-0812">Transmembrane</keyword>
<dbReference type="AlphaFoldDB" id="A0A120FP37"/>
<evidence type="ECO:0000256" key="3">
    <source>
        <dbReference type="ARBA" id="ARBA00022692"/>
    </source>
</evidence>
<evidence type="ECO:0000256" key="5">
    <source>
        <dbReference type="ARBA" id="ARBA00022989"/>
    </source>
</evidence>
<dbReference type="Pfam" id="PF03600">
    <property type="entry name" value="CitMHS"/>
    <property type="match status" value="1"/>
</dbReference>
<dbReference type="InterPro" id="IPR006037">
    <property type="entry name" value="RCK_C"/>
</dbReference>
<keyword evidence="10" id="KW-1185">Reference proteome</keyword>
<gene>
    <name evidence="9" type="ORF">AS026_34460</name>
</gene>
<dbReference type="Gene3D" id="3.30.70.1450">
    <property type="entry name" value="Regulator of K+ conductance, C-terminal domain"/>
    <property type="match status" value="2"/>
</dbReference>
<feature type="transmembrane region" description="Helical" evidence="7">
    <location>
        <begin position="562"/>
        <end position="582"/>
    </location>
</feature>
<dbReference type="GO" id="GO:0006813">
    <property type="term" value="P:potassium ion transport"/>
    <property type="evidence" value="ECO:0007669"/>
    <property type="project" value="InterPro"/>
</dbReference>
<feature type="domain" description="RCK C-terminal" evidence="8">
    <location>
        <begin position="208"/>
        <end position="290"/>
    </location>
</feature>
<dbReference type="PROSITE" id="PS51202">
    <property type="entry name" value="RCK_C"/>
    <property type="match status" value="2"/>
</dbReference>
<keyword evidence="4" id="KW-0677">Repeat</keyword>
<dbReference type="GO" id="GO:0008324">
    <property type="term" value="F:monoatomic cation transmembrane transporter activity"/>
    <property type="evidence" value="ECO:0007669"/>
    <property type="project" value="InterPro"/>
</dbReference>
<evidence type="ECO:0000256" key="6">
    <source>
        <dbReference type="ARBA" id="ARBA00023136"/>
    </source>
</evidence>
<sequence length="583" mass="62192">MTFEQASLLILLLAMLILFSLERFHIEVVAIAGLLAGYALRLYSAEQIFSGFASPVVITVVEILLIVQVLARAQLFDQLADFFVRARFSDIAVIATLSGATGFISIFMNDIGAFSIALPATLRVSALLSIPKRQLIMPISFAALLGGIVSLIGTPANMLVSNDWAKANGNGFRLFDFAYVGLPVAVVGIIITAWLAPRLFPKKDGEALSAEPVSPPRRRITERHIPPGSSLIGARLSDLPDRFSLQPHTLVRDGKFVFGTPDKLVVEAGDLLLAEADETVFDRLYSSGTLLPERHPSADSADLDYVEAVVMPESTLVGSRLHSLEVFSSRDVTISALSMRSPRIEGRFADLQLSIGDILVLEGEQRAIAEALEECECLPLASQPPSRMSASSWQPFAIFAAGVAATAFELVTPDIAFAGVVLVLALLNYLNIRQAMADLNWPIIIMLGAMIPIGSAVATTGTAQLIAAALGSMVSLAEPAVGVALVLFLSMLLTPFVNNATVAIVMSPIAVAFAAAGHHSPSAYLIAVAAGASLDFLTPFGHHNNTLAMGIGSYRFSDFLKAGAPLTVLSYSLTLLLIYLFWL</sequence>
<keyword evidence="6 7" id="KW-0472">Membrane</keyword>
<comment type="caution">
    <text evidence="9">The sequence shown here is derived from an EMBL/GenBank/DDBJ whole genome shotgun (WGS) entry which is preliminary data.</text>
</comment>
<comment type="subcellular location">
    <subcellularLocation>
        <location evidence="1">Membrane</location>
        <topology evidence="1">Multi-pass membrane protein</topology>
    </subcellularLocation>
</comment>
<dbReference type="InterPro" id="IPR051679">
    <property type="entry name" value="DASS-Related_Transporters"/>
</dbReference>
<evidence type="ECO:0000256" key="4">
    <source>
        <dbReference type="ARBA" id="ARBA00022737"/>
    </source>
</evidence>
<dbReference type="InterPro" id="IPR036721">
    <property type="entry name" value="RCK_C_sf"/>
</dbReference>
<evidence type="ECO:0000313" key="10">
    <source>
        <dbReference type="Proteomes" id="UP000068164"/>
    </source>
</evidence>
<feature type="transmembrane region" description="Helical" evidence="7">
    <location>
        <begin position="439"/>
        <end position="458"/>
    </location>
</feature>
<proteinExistence type="predicted"/>
<feature type="transmembrane region" description="Helical" evidence="7">
    <location>
        <begin position="396"/>
        <end position="427"/>
    </location>
</feature>
<evidence type="ECO:0000256" key="2">
    <source>
        <dbReference type="ARBA" id="ARBA00022448"/>
    </source>
</evidence>
<name>A0A120FP37_9HYPH</name>
<feature type="transmembrane region" description="Helical" evidence="7">
    <location>
        <begin position="177"/>
        <end position="196"/>
    </location>
</feature>
<feature type="transmembrane region" description="Helical" evidence="7">
    <location>
        <begin position="496"/>
        <end position="516"/>
    </location>
</feature>
<organism evidence="9 10">
    <name type="scientific">Rhizobium altiplani</name>
    <dbReference type="NCBI Taxonomy" id="1864509"/>
    <lineage>
        <taxon>Bacteria</taxon>
        <taxon>Pseudomonadati</taxon>
        <taxon>Pseudomonadota</taxon>
        <taxon>Alphaproteobacteria</taxon>
        <taxon>Hyphomicrobiales</taxon>
        <taxon>Rhizobiaceae</taxon>
        <taxon>Rhizobium/Agrobacterium group</taxon>
        <taxon>Rhizobium</taxon>
    </lineage>
</organism>
<evidence type="ECO:0000313" key="9">
    <source>
        <dbReference type="EMBL" id="KWV56361.1"/>
    </source>
</evidence>
<feature type="domain" description="RCK C-terminal" evidence="8">
    <location>
        <begin position="292"/>
        <end position="378"/>
    </location>
</feature>
<keyword evidence="5 7" id="KW-1133">Transmembrane helix</keyword>
<keyword evidence="2" id="KW-0813">Transport</keyword>
<accession>A0A120FP37</accession>
<dbReference type="EMBL" id="LNCD01000038">
    <property type="protein sequence ID" value="KWV56361.1"/>
    <property type="molecule type" value="Genomic_DNA"/>
</dbReference>
<evidence type="ECO:0000256" key="7">
    <source>
        <dbReference type="SAM" id="Phobius"/>
    </source>
</evidence>
<evidence type="ECO:0000256" key="1">
    <source>
        <dbReference type="ARBA" id="ARBA00004141"/>
    </source>
</evidence>
<dbReference type="SUPFAM" id="SSF116726">
    <property type="entry name" value="TrkA C-terminal domain-like"/>
    <property type="match status" value="2"/>
</dbReference>
<dbReference type="GO" id="GO:0005886">
    <property type="term" value="C:plasma membrane"/>
    <property type="evidence" value="ECO:0007669"/>
    <property type="project" value="TreeGrafter"/>
</dbReference>
<dbReference type="RefSeq" id="WP_062369354.1">
    <property type="nucleotide sequence ID" value="NZ_LNCD01000038.1"/>
</dbReference>
<dbReference type="OrthoDB" id="9809303at2"/>
<protein>
    <submittedName>
        <fullName evidence="9">Cation transporter</fullName>
    </submittedName>
</protein>